<organism evidence="2 3">
    <name type="scientific">Streptomyces mobaraensis</name>
    <name type="common">Streptoverticillium mobaraense</name>
    <dbReference type="NCBI Taxonomy" id="35621"/>
    <lineage>
        <taxon>Bacteria</taxon>
        <taxon>Bacillati</taxon>
        <taxon>Actinomycetota</taxon>
        <taxon>Actinomycetes</taxon>
        <taxon>Kitasatosporales</taxon>
        <taxon>Streptomycetaceae</taxon>
        <taxon>Streptomyces</taxon>
    </lineage>
</organism>
<comment type="caution">
    <text evidence="2">The sequence shown here is derived from an EMBL/GenBank/DDBJ whole genome shotgun (WGS) entry which is preliminary data.</text>
</comment>
<sequence length="130" mass="14662">MNDKPARIQRRRTPGWRAPEGAVYVGRPTRWGNPWITAQTPRGTGWVVKWDGSRGQSPHVLVTETPANGQRDARTLAVELYETWLHHQPKLFDQVTEVLAGRDLTCWCPLPEPGEPDYCHAAVLLQLANS</sequence>
<reference evidence="2 3" key="1">
    <citation type="journal article" date="2019" name="Microb. Cell Fact.">
        <title>Exploring novel herbicidin analogues by transcriptional regulator overexpression and MS/MS molecular networking.</title>
        <authorList>
            <person name="Shi Y."/>
            <person name="Gu R."/>
            <person name="Li Y."/>
            <person name="Wang X."/>
            <person name="Ren W."/>
            <person name="Li X."/>
            <person name="Wang L."/>
            <person name="Xie Y."/>
            <person name="Hong B."/>
        </authorList>
    </citation>
    <scope>NUCLEOTIDE SEQUENCE [LARGE SCALE GENOMIC DNA]</scope>
    <source>
        <strain evidence="2 3">US-43</strain>
    </source>
</reference>
<dbReference type="AlphaFoldDB" id="A0A5N5WEM8"/>
<dbReference type="OrthoDB" id="3483205at2"/>
<keyword evidence="3" id="KW-1185">Reference proteome</keyword>
<name>A0A5N5WEM8_STRMB</name>
<evidence type="ECO:0000313" key="2">
    <source>
        <dbReference type="EMBL" id="KAB7850167.1"/>
    </source>
</evidence>
<feature type="domain" description="DUF4326" evidence="1">
    <location>
        <begin position="12"/>
        <end position="126"/>
    </location>
</feature>
<protein>
    <submittedName>
        <fullName evidence="2">DUF4326 domain-containing protein</fullName>
    </submittedName>
</protein>
<evidence type="ECO:0000313" key="3">
    <source>
        <dbReference type="Proteomes" id="UP000327000"/>
    </source>
</evidence>
<proteinExistence type="predicted"/>
<dbReference type="RefSeq" id="WP_152262706.1">
    <property type="nucleotide sequence ID" value="NZ_VOKX01000009.1"/>
</dbReference>
<evidence type="ECO:0000259" key="1">
    <source>
        <dbReference type="Pfam" id="PF14216"/>
    </source>
</evidence>
<dbReference type="Pfam" id="PF14216">
    <property type="entry name" value="DUF4326"/>
    <property type="match status" value="1"/>
</dbReference>
<gene>
    <name evidence="2" type="ORF">FRZ00_06100</name>
</gene>
<dbReference type="InterPro" id="IPR025475">
    <property type="entry name" value="DUF4326"/>
</dbReference>
<dbReference type="EMBL" id="VOKX01000009">
    <property type="protein sequence ID" value="KAB7850167.1"/>
    <property type="molecule type" value="Genomic_DNA"/>
</dbReference>
<dbReference type="Proteomes" id="UP000327000">
    <property type="component" value="Unassembled WGS sequence"/>
</dbReference>
<accession>A0A5N5WEM8</accession>